<accession>A0A1E5TAI6</accession>
<dbReference type="Pfam" id="PF03061">
    <property type="entry name" value="4HBT"/>
    <property type="match status" value="1"/>
</dbReference>
<feature type="domain" description="Thioesterase" evidence="3">
    <location>
        <begin position="51"/>
        <end position="126"/>
    </location>
</feature>
<dbReference type="OrthoDB" id="9798208at2"/>
<dbReference type="EMBL" id="MDJD01000034">
    <property type="protein sequence ID" value="OEK08317.1"/>
    <property type="molecule type" value="Genomic_DNA"/>
</dbReference>
<dbReference type="GO" id="GO:0005829">
    <property type="term" value="C:cytosol"/>
    <property type="evidence" value="ECO:0007669"/>
    <property type="project" value="TreeGrafter"/>
</dbReference>
<reference evidence="4 5" key="1">
    <citation type="submission" date="2016-05" db="EMBL/GenBank/DDBJ databases">
        <title>Draft Genome Sequence of Algibacter sp. Strain SK-16 Isolated from the Surface Water of Aburatsubo Inlet.</title>
        <authorList>
            <person name="Wong S.-K."/>
            <person name="Yoshizawa S."/>
            <person name="Nakajima Y."/>
            <person name="Ogura Y."/>
            <person name="Tetsuya H."/>
            <person name="Hamasaki K."/>
        </authorList>
    </citation>
    <scope>NUCLEOTIDE SEQUENCE [LARGE SCALE GENOMIC DNA]</scope>
    <source>
        <strain evidence="4 5">SK-16</strain>
    </source>
</reference>
<evidence type="ECO:0000256" key="2">
    <source>
        <dbReference type="ARBA" id="ARBA00022801"/>
    </source>
</evidence>
<dbReference type="InterPro" id="IPR029069">
    <property type="entry name" value="HotDog_dom_sf"/>
</dbReference>
<dbReference type="Proteomes" id="UP000095713">
    <property type="component" value="Unassembled WGS sequence"/>
</dbReference>
<comment type="caution">
    <text evidence="4">The sequence shown here is derived from an EMBL/GenBank/DDBJ whole genome shotgun (WGS) entry which is preliminary data.</text>
</comment>
<protein>
    <submittedName>
        <fullName evidence="4">Thioesterase</fullName>
    </submittedName>
</protein>
<dbReference type="PANTHER" id="PTHR43240">
    <property type="entry name" value="1,4-DIHYDROXY-2-NAPHTHOYL-COA THIOESTERASE 1"/>
    <property type="match status" value="1"/>
</dbReference>
<comment type="similarity">
    <text evidence="1">Belongs to the thioesterase PaaI family.</text>
</comment>
<dbReference type="Gene3D" id="3.10.129.10">
    <property type="entry name" value="Hotdog Thioesterase"/>
    <property type="match status" value="1"/>
</dbReference>
<evidence type="ECO:0000313" key="5">
    <source>
        <dbReference type="Proteomes" id="UP000095713"/>
    </source>
</evidence>
<dbReference type="GO" id="GO:0061522">
    <property type="term" value="F:1,4-dihydroxy-2-naphthoyl-CoA thioesterase activity"/>
    <property type="evidence" value="ECO:0007669"/>
    <property type="project" value="TreeGrafter"/>
</dbReference>
<evidence type="ECO:0000313" key="4">
    <source>
        <dbReference type="EMBL" id="OEK08317.1"/>
    </source>
</evidence>
<sequence>MTLSKEAVLEQANSACKNTLMETLNIEVVDFGDDFLIAKMPVNSRVHQPDGVLHGGATAALAESVGSFASHIFVDTEKFFIRGLEITANHLKSVKEGFVYAKATFLHKGRTTQLLDIRVTDDVDNLISICRLSTISLPKNK</sequence>
<organism evidence="4 5">
    <name type="scientific">Flavivirga aquatica</name>
    <dbReference type="NCBI Taxonomy" id="1849968"/>
    <lineage>
        <taxon>Bacteria</taxon>
        <taxon>Pseudomonadati</taxon>
        <taxon>Bacteroidota</taxon>
        <taxon>Flavobacteriia</taxon>
        <taxon>Flavobacteriales</taxon>
        <taxon>Flavobacteriaceae</taxon>
        <taxon>Flavivirga</taxon>
    </lineage>
</organism>
<keyword evidence="2" id="KW-0378">Hydrolase</keyword>
<dbReference type="InterPro" id="IPR003736">
    <property type="entry name" value="PAAI_dom"/>
</dbReference>
<dbReference type="PANTHER" id="PTHR43240:SF5">
    <property type="entry name" value="1,4-DIHYDROXY-2-NAPHTHOYL-COA THIOESTERASE 1"/>
    <property type="match status" value="1"/>
</dbReference>
<dbReference type="CDD" id="cd03443">
    <property type="entry name" value="PaaI_thioesterase"/>
    <property type="match status" value="1"/>
</dbReference>
<evidence type="ECO:0000259" key="3">
    <source>
        <dbReference type="Pfam" id="PF03061"/>
    </source>
</evidence>
<dbReference type="STRING" id="1849968.A8C32_02375"/>
<gene>
    <name evidence="4" type="ORF">A8C32_02375</name>
</gene>
<dbReference type="NCBIfam" id="TIGR00369">
    <property type="entry name" value="unchar_dom_1"/>
    <property type="match status" value="1"/>
</dbReference>
<dbReference type="InterPro" id="IPR006683">
    <property type="entry name" value="Thioestr_dom"/>
</dbReference>
<proteinExistence type="inferred from homology"/>
<keyword evidence="5" id="KW-1185">Reference proteome</keyword>
<dbReference type="AlphaFoldDB" id="A0A1E5TAI6"/>
<dbReference type="RefSeq" id="WP_069829826.1">
    <property type="nucleotide sequence ID" value="NZ_MDJD01000034.1"/>
</dbReference>
<dbReference type="SUPFAM" id="SSF54637">
    <property type="entry name" value="Thioesterase/thiol ester dehydrase-isomerase"/>
    <property type="match status" value="1"/>
</dbReference>
<name>A0A1E5TAI6_9FLAO</name>
<evidence type="ECO:0000256" key="1">
    <source>
        <dbReference type="ARBA" id="ARBA00008324"/>
    </source>
</evidence>